<organism evidence="2 3">
    <name type="scientific">Thyridium curvatum</name>
    <dbReference type="NCBI Taxonomy" id="1093900"/>
    <lineage>
        <taxon>Eukaryota</taxon>
        <taxon>Fungi</taxon>
        <taxon>Dikarya</taxon>
        <taxon>Ascomycota</taxon>
        <taxon>Pezizomycotina</taxon>
        <taxon>Sordariomycetes</taxon>
        <taxon>Sordariomycetidae</taxon>
        <taxon>Thyridiales</taxon>
        <taxon>Thyridiaceae</taxon>
        <taxon>Thyridium</taxon>
    </lineage>
</organism>
<evidence type="ECO:0000256" key="1">
    <source>
        <dbReference type="SAM" id="MobiDB-lite"/>
    </source>
</evidence>
<sequence length="679" mass="76028">MATRKRRGSSQEPMPMPKRRKLSAGKPEGASGDAEVRSGCVGNTASTAINHDGLHQKDPEETPALTPDMPAREEIAAKKGGAYTSAVSRLIPSFRRPGKAAPAVKNQAEAESTEGGPDLALAWATENKKDNSNPVDQGRGIKRRPSSLDTVTAWCRYVVIQARNKIAFSKTEKDLQDCHQNAMPTAPPSKEPPQGSPSRERDSATPFCNPEQVMAGESPSVMSAKEEKKPVEPSEVKTKEDGRTVQQSKTTRLSEEQTEAGAASTKADSAEERAKHGRMKGINAELNEDTEADFVKEVEAVSTETQSRADLAEKDKADPAEKQTEAKQQVSHDPAKGFDHNIMVRQPEHRDQAEQTHHLAEHAMEEIVDGQLADHHLAIKQHQAALPKAGNLASKLVTEPIRGVRHALDRVEVQGIKEKQPRHFQEHQISEYPNHRRGSRHREGGYQDEGQRDEDHGDEDHRDEDRREFDCHRLDLLRELPFLRGFGCPCDSDSEWESDDVRTEYTESEIDPAERAEWEEYRLDIDSLFHDPMYQEDAQHEEEPQDKVLAEDQLYEARFIPGQLYREVQEELEDLGDPSSQSGSEDEIIDVYADYNRNYESDGNVQSSGSSSDGSYEPDSDGSPEPPEERLSRTPPTRRHPTTRSPTGQRLQGFYFQRRQKPRGCFFLARSSLGISEPL</sequence>
<comment type="caution">
    <text evidence="2">The sequence shown here is derived from an EMBL/GenBank/DDBJ whole genome shotgun (WGS) entry which is preliminary data.</text>
</comment>
<feature type="region of interest" description="Disordered" evidence="1">
    <location>
        <begin position="1"/>
        <end position="82"/>
    </location>
</feature>
<dbReference type="GeneID" id="41972351"/>
<reference evidence="2 3" key="1">
    <citation type="submission" date="2019-06" db="EMBL/GenBank/DDBJ databases">
        <title>Draft genome sequence of the filamentous fungus Phialemoniopsis curvata isolated from diesel fuel.</title>
        <authorList>
            <person name="Varaljay V.A."/>
            <person name="Lyon W.J."/>
            <person name="Crouch A.L."/>
            <person name="Drake C.E."/>
            <person name="Hollomon J.M."/>
            <person name="Nadeau L.J."/>
            <person name="Nunn H.S."/>
            <person name="Stevenson B.S."/>
            <person name="Bojanowski C.L."/>
            <person name="Crookes-Goodson W.J."/>
        </authorList>
    </citation>
    <scope>NUCLEOTIDE SEQUENCE [LARGE SCALE GENOMIC DNA]</scope>
    <source>
        <strain evidence="2 3">D216</strain>
    </source>
</reference>
<feature type="compositionally biased region" description="Basic and acidic residues" evidence="1">
    <location>
        <begin position="415"/>
        <end position="429"/>
    </location>
</feature>
<feature type="region of interest" description="Disordered" evidence="1">
    <location>
        <begin position="532"/>
        <end position="554"/>
    </location>
</feature>
<feature type="compositionally biased region" description="Basic and acidic residues" evidence="1">
    <location>
        <begin position="224"/>
        <end position="243"/>
    </location>
</feature>
<feature type="region of interest" description="Disordered" evidence="1">
    <location>
        <begin position="172"/>
        <end position="336"/>
    </location>
</feature>
<keyword evidence="3" id="KW-1185">Reference proteome</keyword>
<feature type="region of interest" description="Disordered" evidence="1">
    <location>
        <begin position="94"/>
        <end position="146"/>
    </location>
</feature>
<feature type="region of interest" description="Disordered" evidence="1">
    <location>
        <begin position="415"/>
        <end position="468"/>
    </location>
</feature>
<feature type="compositionally biased region" description="Basic and acidic residues" evidence="1">
    <location>
        <begin position="441"/>
        <end position="468"/>
    </location>
</feature>
<dbReference type="AlphaFoldDB" id="A0A507B8Y6"/>
<accession>A0A507B8Y6</accession>
<name>A0A507B8Y6_9PEZI</name>
<feature type="compositionally biased region" description="Basic and acidic residues" evidence="1">
    <location>
        <begin position="310"/>
        <end position="325"/>
    </location>
</feature>
<dbReference type="RefSeq" id="XP_030996785.1">
    <property type="nucleotide sequence ID" value="XM_031139366.1"/>
</dbReference>
<protein>
    <submittedName>
        <fullName evidence="2">Uncharacterized protein</fullName>
    </submittedName>
</protein>
<dbReference type="InParanoid" id="A0A507B8Y6"/>
<dbReference type="EMBL" id="SKBQ01000024">
    <property type="protein sequence ID" value="TPX15074.1"/>
    <property type="molecule type" value="Genomic_DNA"/>
</dbReference>
<feature type="region of interest" description="Disordered" evidence="1">
    <location>
        <begin position="569"/>
        <end position="655"/>
    </location>
</feature>
<evidence type="ECO:0000313" key="3">
    <source>
        <dbReference type="Proteomes" id="UP000319257"/>
    </source>
</evidence>
<proteinExistence type="predicted"/>
<feature type="compositionally biased region" description="Pro residues" evidence="1">
    <location>
        <begin position="185"/>
        <end position="195"/>
    </location>
</feature>
<dbReference type="Proteomes" id="UP000319257">
    <property type="component" value="Unassembled WGS sequence"/>
</dbReference>
<evidence type="ECO:0000313" key="2">
    <source>
        <dbReference type="EMBL" id="TPX15074.1"/>
    </source>
</evidence>
<feature type="compositionally biased region" description="Low complexity" evidence="1">
    <location>
        <begin position="601"/>
        <end position="615"/>
    </location>
</feature>
<feature type="compositionally biased region" description="Basic and acidic residues" evidence="1">
    <location>
        <begin position="537"/>
        <end position="550"/>
    </location>
</feature>
<gene>
    <name evidence="2" type="ORF">E0L32_004904</name>
</gene>